<feature type="region of interest" description="Disordered" evidence="2">
    <location>
        <begin position="395"/>
        <end position="444"/>
    </location>
</feature>
<gene>
    <name evidence="4" type="ORF">Ga0061061_11645</name>
</gene>
<dbReference type="PANTHER" id="PTHR42987">
    <property type="entry name" value="PEPTIDASE S49"/>
    <property type="match status" value="1"/>
</dbReference>
<feature type="domain" description="Peptidase S49" evidence="3">
    <location>
        <begin position="133"/>
        <end position="288"/>
    </location>
</feature>
<feature type="region of interest" description="Disordered" evidence="2">
    <location>
        <begin position="290"/>
        <end position="351"/>
    </location>
</feature>
<dbReference type="InterPro" id="IPR029045">
    <property type="entry name" value="ClpP/crotonase-like_dom_sf"/>
</dbReference>
<dbReference type="PANTHER" id="PTHR42987:SF4">
    <property type="entry name" value="PROTEASE SOHB-RELATED"/>
    <property type="match status" value="1"/>
</dbReference>
<proteinExistence type="inferred from homology"/>
<evidence type="ECO:0000313" key="4">
    <source>
        <dbReference type="EMBL" id="CUA90906.1"/>
    </source>
</evidence>
<organism evidence="4 5">
    <name type="scientific">Chelatococcus sambhunathii</name>
    <dbReference type="NCBI Taxonomy" id="363953"/>
    <lineage>
        <taxon>Bacteria</taxon>
        <taxon>Pseudomonadati</taxon>
        <taxon>Pseudomonadota</taxon>
        <taxon>Alphaproteobacteria</taxon>
        <taxon>Hyphomicrobiales</taxon>
        <taxon>Chelatococcaceae</taxon>
        <taxon>Chelatococcus</taxon>
    </lineage>
</organism>
<evidence type="ECO:0000259" key="3">
    <source>
        <dbReference type="Pfam" id="PF01343"/>
    </source>
</evidence>
<accession>A0ABM9U993</accession>
<evidence type="ECO:0000256" key="1">
    <source>
        <dbReference type="ARBA" id="ARBA00008683"/>
    </source>
</evidence>
<dbReference type="Gene3D" id="3.90.226.10">
    <property type="entry name" value="2-enoyl-CoA Hydratase, Chain A, domain 1"/>
    <property type="match status" value="1"/>
</dbReference>
<protein>
    <submittedName>
        <fullName evidence="4">Peptidase family S49</fullName>
    </submittedName>
</protein>
<dbReference type="Pfam" id="PF01343">
    <property type="entry name" value="Peptidase_S49"/>
    <property type="match status" value="1"/>
</dbReference>
<evidence type="ECO:0000313" key="5">
    <source>
        <dbReference type="Proteomes" id="UP000182178"/>
    </source>
</evidence>
<feature type="compositionally biased region" description="Basic and acidic residues" evidence="2">
    <location>
        <begin position="320"/>
        <end position="338"/>
    </location>
</feature>
<comment type="caution">
    <text evidence="4">The sequence shown here is derived from an EMBL/GenBank/DDBJ whole genome shotgun (WGS) entry which is preliminary data.</text>
</comment>
<dbReference type="CDD" id="cd07022">
    <property type="entry name" value="S49_Sppa_36K_type"/>
    <property type="match status" value="1"/>
</dbReference>
<dbReference type="InterPro" id="IPR002142">
    <property type="entry name" value="Peptidase_S49"/>
</dbReference>
<sequence>MTLNPNVAAEAVAHLAARPLLVHEAHALEVVQAYINAEAVIRDPEASAAMAAAGTKARYQVERGVAIIPITGPLVSRGDMIGDGYRMTSYGAIATEFARAADDPSIRAIVAAVNSPGGTVEGVLGAAGAIRAARAAKPVVAHVTSMAASAGYWLASQADEIVLADDLAQVGSIGVYTMHMDISGLLEKVGVQISLISSGRHKVDGHPFAPLPSDVRGSIQQEIDDLRLMFAREVAAGRSARGLTSDLALATEARMFRALNVATGDREAIAMKLADSVGTRAAVLASLTSNGRGSRRIDGGHSMGMNAGAPGAETSPGILKADHDAAVAKAREDGRAEGHAAGLAEGRKAERERRAAIVGSEEAQGREAAAAALADTTDLSADEAKRALAAMPKAGAAGIPPLAQRASDDPSAGAPDGSRPTDKGKSGAAYSAEELAARVAGNRR</sequence>
<keyword evidence="5" id="KW-1185">Reference proteome</keyword>
<comment type="similarity">
    <text evidence="1">Belongs to the peptidase S49 family.</text>
</comment>
<dbReference type="InterPro" id="IPR033855">
    <property type="entry name" value="Protein_C"/>
</dbReference>
<evidence type="ECO:0000256" key="2">
    <source>
        <dbReference type="SAM" id="MobiDB-lite"/>
    </source>
</evidence>
<dbReference type="RefSeq" id="WP_055460971.1">
    <property type="nucleotide sequence ID" value="NZ_CYHC01000016.1"/>
</dbReference>
<name>A0ABM9U993_9HYPH</name>
<dbReference type="SUPFAM" id="SSF52096">
    <property type="entry name" value="ClpP/crotonase"/>
    <property type="match status" value="1"/>
</dbReference>
<dbReference type="Proteomes" id="UP000182178">
    <property type="component" value="Unassembled WGS sequence"/>
</dbReference>
<reference evidence="4 5" key="1">
    <citation type="submission" date="2015-08" db="EMBL/GenBank/DDBJ databases">
        <authorList>
            <person name="Varghese N."/>
        </authorList>
    </citation>
    <scope>NUCLEOTIDE SEQUENCE [LARGE SCALE GENOMIC DNA]</scope>
    <source>
        <strain evidence="4 5">DSM 18167</strain>
    </source>
</reference>
<dbReference type="EMBL" id="CYHC01000016">
    <property type="protein sequence ID" value="CUA90906.1"/>
    <property type="molecule type" value="Genomic_DNA"/>
</dbReference>